<reference evidence="1 2" key="1">
    <citation type="submission" date="2020-01" db="EMBL/GenBank/DDBJ databases">
        <title>Complete genome sequence of a human oral phylogroup 1 Treponema sp. strain ATCC 700766, originally isolated from periodontitis dental plaque.</title>
        <authorList>
            <person name="Chan Y."/>
            <person name="Huo Y.-B."/>
            <person name="Yu X.-L."/>
            <person name="Zeng H."/>
            <person name="Leung W.-K."/>
            <person name="Watt R.M."/>
        </authorList>
    </citation>
    <scope>NUCLEOTIDE SEQUENCE [LARGE SCALE GENOMIC DNA]</scope>
    <source>
        <strain evidence="1 2">OMZ 804</strain>
    </source>
</reference>
<sequence length="173" mass="19570">MAKKKLVRKTHVVPFVNVGTDSAPDWRRIEKSKTFTLSTNPQVKTYDYISSDIPEEEITGYQPSLAQSLTMWKNSDDYEEFFGMLFKLPTGENAHRDVMVAFYQEKGKNGSDDVYKAWKVDALVKISQMDTVDESINFDLSFNKIVIGALSFASGKPEFIKGEWTGDTFTPAS</sequence>
<accession>A0A6P1Y5A9</accession>
<organism evidence="1 2">
    <name type="scientific">Treponema vincentii</name>
    <dbReference type="NCBI Taxonomy" id="69710"/>
    <lineage>
        <taxon>Bacteria</taxon>
        <taxon>Pseudomonadati</taxon>
        <taxon>Spirochaetota</taxon>
        <taxon>Spirochaetia</taxon>
        <taxon>Spirochaetales</taxon>
        <taxon>Treponemataceae</taxon>
        <taxon>Treponema</taxon>
    </lineage>
</organism>
<dbReference type="AlphaFoldDB" id="A0A6P1Y5A9"/>
<name>A0A6P1Y5A9_9SPIR</name>
<dbReference type="Proteomes" id="UP000464374">
    <property type="component" value="Chromosome"/>
</dbReference>
<proteinExistence type="predicted"/>
<evidence type="ECO:0000313" key="2">
    <source>
        <dbReference type="Proteomes" id="UP000464374"/>
    </source>
</evidence>
<dbReference type="EMBL" id="CP048020">
    <property type="protein sequence ID" value="QHX44163.1"/>
    <property type="molecule type" value="Genomic_DNA"/>
</dbReference>
<dbReference type="KEGG" id="trz:GWP43_12685"/>
<protein>
    <submittedName>
        <fullName evidence="1">Uncharacterized protein</fullName>
    </submittedName>
</protein>
<evidence type="ECO:0000313" key="1">
    <source>
        <dbReference type="EMBL" id="QHX44163.1"/>
    </source>
</evidence>
<gene>
    <name evidence="1" type="ORF">GWP43_12685</name>
</gene>
<dbReference type="RefSeq" id="WP_162664445.1">
    <property type="nucleotide sequence ID" value="NZ_CP048020.1"/>
</dbReference>